<protein>
    <submittedName>
        <fullName evidence="2">Uncharacterized protein</fullName>
    </submittedName>
</protein>
<name>A0A8S9ULG8_PHYIN</name>
<reference evidence="2" key="1">
    <citation type="submission" date="2020-03" db="EMBL/GenBank/DDBJ databases">
        <title>Hybrid Assembly of Korean Phytophthora infestans isolates.</title>
        <authorList>
            <person name="Prokchorchik M."/>
            <person name="Lee Y."/>
            <person name="Seo J."/>
            <person name="Cho J.-H."/>
            <person name="Park Y.-E."/>
            <person name="Jang D.-C."/>
            <person name="Im J.-S."/>
            <person name="Choi J.-G."/>
            <person name="Park H.-J."/>
            <person name="Lee G.-B."/>
            <person name="Lee Y.-G."/>
            <person name="Hong S.-Y."/>
            <person name="Cho K."/>
            <person name="Sohn K.H."/>
        </authorList>
    </citation>
    <scope>NUCLEOTIDE SEQUENCE</scope>
    <source>
        <strain evidence="2">KR_2_A2</strain>
    </source>
</reference>
<dbReference type="Proteomes" id="UP000704712">
    <property type="component" value="Unassembled WGS sequence"/>
</dbReference>
<accession>A0A8S9ULG8</accession>
<organism evidence="2 3">
    <name type="scientific">Phytophthora infestans</name>
    <name type="common">Potato late blight agent</name>
    <name type="synonym">Botrytis infestans</name>
    <dbReference type="NCBI Taxonomy" id="4787"/>
    <lineage>
        <taxon>Eukaryota</taxon>
        <taxon>Sar</taxon>
        <taxon>Stramenopiles</taxon>
        <taxon>Oomycota</taxon>
        <taxon>Peronosporomycetes</taxon>
        <taxon>Peronosporales</taxon>
        <taxon>Peronosporaceae</taxon>
        <taxon>Phytophthora</taxon>
    </lineage>
</organism>
<evidence type="ECO:0000313" key="2">
    <source>
        <dbReference type="EMBL" id="KAF4139238.1"/>
    </source>
</evidence>
<comment type="caution">
    <text evidence="2">The sequence shown here is derived from an EMBL/GenBank/DDBJ whole genome shotgun (WGS) entry which is preliminary data.</text>
</comment>
<gene>
    <name evidence="2" type="ORF">GN958_ATG11598</name>
</gene>
<dbReference type="EMBL" id="JAACNO010001560">
    <property type="protein sequence ID" value="KAF4139238.1"/>
    <property type="molecule type" value="Genomic_DNA"/>
</dbReference>
<proteinExistence type="predicted"/>
<evidence type="ECO:0000256" key="1">
    <source>
        <dbReference type="SAM" id="MobiDB-lite"/>
    </source>
</evidence>
<dbReference type="AlphaFoldDB" id="A0A8S9ULG8"/>
<evidence type="ECO:0000313" key="3">
    <source>
        <dbReference type="Proteomes" id="UP000704712"/>
    </source>
</evidence>
<feature type="region of interest" description="Disordered" evidence="1">
    <location>
        <begin position="132"/>
        <end position="154"/>
    </location>
</feature>
<feature type="region of interest" description="Disordered" evidence="1">
    <location>
        <begin position="83"/>
        <end position="103"/>
    </location>
</feature>
<sequence>MSPEKARKLALVRKKVREFDAERDACQSDKATRLIDPTERTRLRDRDDCFECCKPEEDAGVERVVGPDTAFAYWRSVLCELEGDDDPPITREGSAPDYAGSPQAADVASIAEETNYATVLEAIKVQSFALIPDPDRRPFSNHNDRRFPQEKKKN</sequence>
<feature type="compositionally biased region" description="Basic and acidic residues" evidence="1">
    <location>
        <begin position="133"/>
        <end position="154"/>
    </location>
</feature>